<evidence type="ECO:0000256" key="1">
    <source>
        <dbReference type="SAM" id="Phobius"/>
    </source>
</evidence>
<keyword evidence="1" id="KW-0472">Membrane</keyword>
<comment type="caution">
    <text evidence="2">The sequence shown here is derived from an EMBL/GenBank/DDBJ whole genome shotgun (WGS) entry which is preliminary data.</text>
</comment>
<accession>A0A317U5P3</accession>
<reference evidence="2 3" key="1">
    <citation type="submission" date="2018-05" db="EMBL/GenBank/DDBJ databases">
        <title>Legionella qingyii sp.nov., whole genome shotgun sequence.</title>
        <authorList>
            <person name="Wu H."/>
            <person name="Zhu Q."/>
            <person name="Hu C."/>
        </authorList>
    </citation>
    <scope>NUCLEOTIDE SEQUENCE [LARGE SCALE GENOMIC DNA]</scope>
    <source>
        <strain evidence="2 3">HEB18</strain>
    </source>
</reference>
<keyword evidence="1" id="KW-0812">Transmembrane</keyword>
<protein>
    <submittedName>
        <fullName evidence="2">Uncharacterized protein</fullName>
    </submittedName>
</protein>
<name>A0A317U5P3_9GAMM</name>
<dbReference type="RefSeq" id="WP_110142285.1">
    <property type="nucleotide sequence ID" value="NZ_QHJG01000011.1"/>
</dbReference>
<evidence type="ECO:0000313" key="3">
    <source>
        <dbReference type="Proteomes" id="UP000247152"/>
    </source>
</evidence>
<feature type="transmembrane region" description="Helical" evidence="1">
    <location>
        <begin position="32"/>
        <end position="65"/>
    </location>
</feature>
<keyword evidence="1" id="KW-1133">Transmembrane helix</keyword>
<feature type="transmembrane region" description="Helical" evidence="1">
    <location>
        <begin position="7"/>
        <end position="26"/>
    </location>
</feature>
<dbReference type="EMBL" id="QHJG01000011">
    <property type="protein sequence ID" value="PWY56156.1"/>
    <property type="molecule type" value="Genomic_DNA"/>
</dbReference>
<sequence>MLPQQVVLGLTILFPFITVIQLPYRITVVPFLAWLLPMAMASTSVVSPCSQNIFLVLLLVLVLWAKLISKYMKQMTTEVLLPT</sequence>
<proteinExistence type="predicted"/>
<gene>
    <name evidence="2" type="ORF">DGG96_08415</name>
</gene>
<dbReference type="AlphaFoldDB" id="A0A317U5P3"/>
<evidence type="ECO:0000313" key="2">
    <source>
        <dbReference type="EMBL" id="PWY56156.1"/>
    </source>
</evidence>
<organism evidence="2 3">
    <name type="scientific">Legionella qingyii</name>
    <dbReference type="NCBI Taxonomy" id="2184757"/>
    <lineage>
        <taxon>Bacteria</taxon>
        <taxon>Pseudomonadati</taxon>
        <taxon>Pseudomonadota</taxon>
        <taxon>Gammaproteobacteria</taxon>
        <taxon>Legionellales</taxon>
        <taxon>Legionellaceae</taxon>
        <taxon>Legionella</taxon>
    </lineage>
</organism>
<dbReference type="Proteomes" id="UP000247152">
    <property type="component" value="Unassembled WGS sequence"/>
</dbReference>